<dbReference type="Proteomes" id="UP000001734">
    <property type="component" value="Chromosome"/>
</dbReference>
<dbReference type="BioCyc" id="KPNE507522:GI0B-1850-MONOMER"/>
<evidence type="ECO:0000313" key="2">
    <source>
        <dbReference type="Proteomes" id="UP000001734"/>
    </source>
</evidence>
<dbReference type="KEGG" id="kpe:KPK_1856"/>
<name>B5XPV5_KLEV3</name>
<evidence type="ECO:0000313" key="1">
    <source>
        <dbReference type="EMBL" id="ACI10274.1"/>
    </source>
</evidence>
<dbReference type="EMBL" id="CP000964">
    <property type="protein sequence ID" value="ACI10274.1"/>
    <property type="molecule type" value="Genomic_DNA"/>
</dbReference>
<proteinExistence type="predicted"/>
<dbReference type="AlphaFoldDB" id="B5XPV5"/>
<organism evidence="1 2">
    <name type="scientific">Klebsiella variicola (strain 342)</name>
    <name type="common">Klebsiella pneumoniae</name>
    <dbReference type="NCBI Taxonomy" id="507522"/>
    <lineage>
        <taxon>Bacteria</taxon>
        <taxon>Pseudomonadati</taxon>
        <taxon>Pseudomonadota</taxon>
        <taxon>Gammaproteobacteria</taxon>
        <taxon>Enterobacterales</taxon>
        <taxon>Enterobacteriaceae</taxon>
        <taxon>Klebsiella/Raoultella group</taxon>
        <taxon>Klebsiella</taxon>
        <taxon>Klebsiella pneumoniae complex</taxon>
    </lineage>
</organism>
<reference evidence="1 2" key="1">
    <citation type="journal article" date="2008" name="PLoS Genet.">
        <title>Complete genome sequence of the N2-fixing broad host range endophyte Klebsiella pneumoniae 342 and virulence predictions verified in mice.</title>
        <authorList>
            <person name="Fouts D.E."/>
            <person name="Tyler H.L."/>
            <person name="DeBoy R.T."/>
            <person name="Daugherty S."/>
            <person name="Ren Q."/>
            <person name="Badger J.H."/>
            <person name="Durkin A.S."/>
            <person name="Huot H."/>
            <person name="Shrivastava S."/>
            <person name="Kothari S."/>
            <person name="Dodson R.J."/>
            <person name="Mohamoud Y."/>
            <person name="Khouri H."/>
            <person name="Roesch L.F."/>
            <person name="Krogfelt K.A."/>
            <person name="Struve C."/>
            <person name="Triplett E.W."/>
            <person name="Methe B.A."/>
        </authorList>
    </citation>
    <scope>NUCLEOTIDE SEQUENCE [LARGE SCALE GENOMIC DNA]</scope>
    <source>
        <strain evidence="1 2">342</strain>
    </source>
</reference>
<gene>
    <name evidence="1" type="ordered locus">KPK_1856</name>
</gene>
<sequence length="37" mass="3978">MKPVCGEAFSHQPCSPVQSKALTFSIICVMNIACHAK</sequence>
<protein>
    <submittedName>
        <fullName evidence="1">Uncharacterized protein</fullName>
    </submittedName>
</protein>
<accession>B5XPV5</accession>
<dbReference type="HOGENOM" id="CLU_3344711_0_0_6"/>